<dbReference type="KEGG" id="lang:109359352"/>
<name>A0A4P1R5G5_LUPAN</name>
<dbReference type="EMBL" id="CM007371">
    <property type="protein sequence ID" value="OIW02438.1"/>
    <property type="molecule type" value="Genomic_DNA"/>
</dbReference>
<sequence length="201" mass="23322">MEEKTWCYFHPEQVVIGVCHLCLNEKLLFLVAAKQGHHYNHQSPITSNASHRHQNFMHNRKPSSTSIHKIFAFGNSLFSRPESQKLKSGNYDIDASPSPEESFISIKFEENGVALWEKNSSVCNKVPIEKSQILKKEDKSMVQHVKSNNAFRWRKRIGHLFHLIQWRRTTKGGVCHVGSKVEGVKVRKSWIRTLTRRKTMD</sequence>
<reference evidence="1 2" key="1">
    <citation type="journal article" date="2017" name="Plant Biotechnol. J.">
        <title>A comprehensive draft genome sequence for lupin (Lupinus angustifolius), an emerging health food: insights into plant-microbe interactions and legume evolution.</title>
        <authorList>
            <person name="Hane J.K."/>
            <person name="Ming Y."/>
            <person name="Kamphuis L.G."/>
            <person name="Nelson M.N."/>
            <person name="Garg G."/>
            <person name="Atkins C.A."/>
            <person name="Bayer P.E."/>
            <person name="Bravo A."/>
            <person name="Bringans S."/>
            <person name="Cannon S."/>
            <person name="Edwards D."/>
            <person name="Foley R."/>
            <person name="Gao L.L."/>
            <person name="Harrison M.J."/>
            <person name="Huang W."/>
            <person name="Hurgobin B."/>
            <person name="Li S."/>
            <person name="Liu C.W."/>
            <person name="McGrath A."/>
            <person name="Morahan G."/>
            <person name="Murray J."/>
            <person name="Weller J."/>
            <person name="Jian J."/>
            <person name="Singh K.B."/>
        </authorList>
    </citation>
    <scope>NUCLEOTIDE SEQUENCE [LARGE SCALE GENOMIC DNA]</scope>
    <source>
        <strain evidence="2">cv. Tanjil</strain>
        <tissue evidence="1">Whole plant</tissue>
    </source>
</reference>
<dbReference type="AlphaFoldDB" id="A0A4P1R5G5"/>
<dbReference type="PANTHER" id="PTHR35995">
    <property type="entry name" value="OS04G0690500 PROTEIN"/>
    <property type="match status" value="1"/>
</dbReference>
<dbReference type="STRING" id="3871.A0A4P1R5G5"/>
<organism evidence="1 2">
    <name type="scientific">Lupinus angustifolius</name>
    <name type="common">Narrow-leaved blue lupine</name>
    <dbReference type="NCBI Taxonomy" id="3871"/>
    <lineage>
        <taxon>Eukaryota</taxon>
        <taxon>Viridiplantae</taxon>
        <taxon>Streptophyta</taxon>
        <taxon>Embryophyta</taxon>
        <taxon>Tracheophyta</taxon>
        <taxon>Spermatophyta</taxon>
        <taxon>Magnoliopsida</taxon>
        <taxon>eudicotyledons</taxon>
        <taxon>Gunneridae</taxon>
        <taxon>Pentapetalae</taxon>
        <taxon>rosids</taxon>
        <taxon>fabids</taxon>
        <taxon>Fabales</taxon>
        <taxon>Fabaceae</taxon>
        <taxon>Papilionoideae</taxon>
        <taxon>50 kb inversion clade</taxon>
        <taxon>genistoids sensu lato</taxon>
        <taxon>core genistoids</taxon>
        <taxon>Genisteae</taxon>
        <taxon>Lupinus</taxon>
    </lineage>
</organism>
<accession>A0A4P1R5G5</accession>
<dbReference type="OrthoDB" id="1924480at2759"/>
<proteinExistence type="predicted"/>
<evidence type="ECO:0000313" key="2">
    <source>
        <dbReference type="Proteomes" id="UP000188354"/>
    </source>
</evidence>
<keyword evidence="2" id="KW-1185">Reference proteome</keyword>
<protein>
    <submittedName>
        <fullName evidence="1">Uncharacterized protein</fullName>
    </submittedName>
</protein>
<dbReference type="Proteomes" id="UP000188354">
    <property type="component" value="Chromosome LG11"/>
</dbReference>
<dbReference type="Gramene" id="OIW02438">
    <property type="protein sequence ID" value="OIW02438"/>
    <property type="gene ID" value="TanjilG_05031"/>
</dbReference>
<gene>
    <name evidence="1" type="ORF">TanjilG_05031</name>
</gene>
<dbReference type="PANTHER" id="PTHR35995:SF1">
    <property type="entry name" value="OS04G0690500 PROTEIN"/>
    <property type="match status" value="1"/>
</dbReference>
<evidence type="ECO:0000313" key="1">
    <source>
        <dbReference type="EMBL" id="OIW02438.1"/>
    </source>
</evidence>